<accession>A0A9P4PYC3</accession>
<protein>
    <recommendedName>
        <fullName evidence="5">GPI anchored serine-threonine rich protein</fullName>
    </recommendedName>
</protein>
<dbReference type="EMBL" id="MU001493">
    <property type="protein sequence ID" value="KAF2451124.1"/>
    <property type="molecule type" value="Genomic_DNA"/>
</dbReference>
<feature type="compositionally biased region" description="Polar residues" evidence="1">
    <location>
        <begin position="116"/>
        <end position="140"/>
    </location>
</feature>
<keyword evidence="4" id="KW-1185">Reference proteome</keyword>
<dbReference type="Proteomes" id="UP000799764">
    <property type="component" value="Unassembled WGS sequence"/>
</dbReference>
<evidence type="ECO:0000313" key="4">
    <source>
        <dbReference type="Proteomes" id="UP000799764"/>
    </source>
</evidence>
<feature type="chain" id="PRO_5040117931" description="GPI anchored serine-threonine rich protein" evidence="2">
    <location>
        <begin position="24"/>
        <end position="169"/>
    </location>
</feature>
<comment type="caution">
    <text evidence="3">The sequence shown here is derived from an EMBL/GenBank/DDBJ whole genome shotgun (WGS) entry which is preliminary data.</text>
</comment>
<evidence type="ECO:0008006" key="5">
    <source>
        <dbReference type="Google" id="ProtNLM"/>
    </source>
</evidence>
<dbReference type="OrthoDB" id="10479189at2759"/>
<gene>
    <name evidence="3" type="ORF">P171DRAFT_516839</name>
</gene>
<reference evidence="3" key="1">
    <citation type="journal article" date="2020" name="Stud. Mycol.">
        <title>101 Dothideomycetes genomes: a test case for predicting lifestyles and emergence of pathogens.</title>
        <authorList>
            <person name="Haridas S."/>
            <person name="Albert R."/>
            <person name="Binder M."/>
            <person name="Bloem J."/>
            <person name="Labutti K."/>
            <person name="Salamov A."/>
            <person name="Andreopoulos B."/>
            <person name="Baker S."/>
            <person name="Barry K."/>
            <person name="Bills G."/>
            <person name="Bluhm B."/>
            <person name="Cannon C."/>
            <person name="Castanera R."/>
            <person name="Culley D."/>
            <person name="Daum C."/>
            <person name="Ezra D."/>
            <person name="Gonzalez J."/>
            <person name="Henrissat B."/>
            <person name="Kuo A."/>
            <person name="Liang C."/>
            <person name="Lipzen A."/>
            <person name="Lutzoni F."/>
            <person name="Magnuson J."/>
            <person name="Mondo S."/>
            <person name="Nolan M."/>
            <person name="Ohm R."/>
            <person name="Pangilinan J."/>
            <person name="Park H.-J."/>
            <person name="Ramirez L."/>
            <person name="Alfaro M."/>
            <person name="Sun H."/>
            <person name="Tritt A."/>
            <person name="Yoshinaga Y."/>
            <person name="Zwiers L.-H."/>
            <person name="Turgeon B."/>
            <person name="Goodwin S."/>
            <person name="Spatafora J."/>
            <person name="Crous P."/>
            <person name="Grigoriev I."/>
        </authorList>
    </citation>
    <scope>NUCLEOTIDE SEQUENCE</scope>
    <source>
        <strain evidence="3">CBS 690.94</strain>
    </source>
</reference>
<keyword evidence="2" id="KW-0732">Signal</keyword>
<evidence type="ECO:0000256" key="2">
    <source>
        <dbReference type="SAM" id="SignalP"/>
    </source>
</evidence>
<proteinExistence type="predicted"/>
<evidence type="ECO:0000313" key="3">
    <source>
        <dbReference type="EMBL" id="KAF2451124.1"/>
    </source>
</evidence>
<name>A0A9P4PYC3_9PLEO</name>
<feature type="region of interest" description="Disordered" evidence="1">
    <location>
        <begin position="116"/>
        <end position="147"/>
    </location>
</feature>
<feature type="signal peptide" evidence="2">
    <location>
        <begin position="1"/>
        <end position="23"/>
    </location>
</feature>
<sequence>MVSCFSLVASAALASFASASVQALPCPLGGQVCGTTCCDGGPKDFDCGANGACILKNAPALPVPTSVTGITLVTTSTAGVPTEAPAPNTTVSVPVISTSEATVVVTTNVTSWSTTAFPTGNHTETGASNTHHATGTQSSGKPEASGAAGVVQAGTGLLGAAFAAALGAL</sequence>
<organism evidence="3 4">
    <name type="scientific">Karstenula rhodostoma CBS 690.94</name>
    <dbReference type="NCBI Taxonomy" id="1392251"/>
    <lineage>
        <taxon>Eukaryota</taxon>
        <taxon>Fungi</taxon>
        <taxon>Dikarya</taxon>
        <taxon>Ascomycota</taxon>
        <taxon>Pezizomycotina</taxon>
        <taxon>Dothideomycetes</taxon>
        <taxon>Pleosporomycetidae</taxon>
        <taxon>Pleosporales</taxon>
        <taxon>Massarineae</taxon>
        <taxon>Didymosphaeriaceae</taxon>
        <taxon>Karstenula</taxon>
    </lineage>
</organism>
<evidence type="ECO:0000256" key="1">
    <source>
        <dbReference type="SAM" id="MobiDB-lite"/>
    </source>
</evidence>
<dbReference type="AlphaFoldDB" id="A0A9P4PYC3"/>